<sequence length="72" mass="7712">MTDLWTVEDAAHLLDPPMTVEQVRALITAAGIRPAGHRRTGRPGRPAPAYDPAVLLRAHAALVPLLVEAETP</sequence>
<evidence type="ECO:0000313" key="2">
    <source>
        <dbReference type="Proteomes" id="UP000805614"/>
    </source>
</evidence>
<dbReference type="EMBL" id="JABVEC010000001">
    <property type="protein sequence ID" value="MBC6464271.1"/>
    <property type="molecule type" value="Genomic_DNA"/>
</dbReference>
<name>A0ABR7LHH7_9ACTN</name>
<protein>
    <submittedName>
        <fullName evidence="1">Uncharacterized protein</fullName>
    </submittedName>
</protein>
<evidence type="ECO:0000313" key="1">
    <source>
        <dbReference type="EMBL" id="MBC6464271.1"/>
    </source>
</evidence>
<comment type="caution">
    <text evidence="1">The sequence shown here is derived from an EMBL/GenBank/DDBJ whole genome shotgun (WGS) entry which is preliminary data.</text>
</comment>
<accession>A0ABR7LHH7</accession>
<reference evidence="1 2" key="1">
    <citation type="submission" date="2020-06" db="EMBL/GenBank/DDBJ databases">
        <title>Actinomadura xiongansis sp. nov., isolated from soil of Baiyangdian.</title>
        <authorList>
            <person name="Zhang X."/>
        </authorList>
    </citation>
    <scope>NUCLEOTIDE SEQUENCE [LARGE SCALE GENOMIC DNA]</scope>
    <source>
        <strain evidence="1 2">HBUM206468</strain>
    </source>
</reference>
<organism evidence="1 2">
    <name type="scientific">Actinomadura alba</name>
    <dbReference type="NCBI Taxonomy" id="406431"/>
    <lineage>
        <taxon>Bacteria</taxon>
        <taxon>Bacillati</taxon>
        <taxon>Actinomycetota</taxon>
        <taxon>Actinomycetes</taxon>
        <taxon>Streptosporangiales</taxon>
        <taxon>Thermomonosporaceae</taxon>
        <taxon>Actinomadura</taxon>
    </lineage>
</organism>
<dbReference type="Proteomes" id="UP000805614">
    <property type="component" value="Unassembled WGS sequence"/>
</dbReference>
<gene>
    <name evidence="1" type="ORF">HKK74_01970</name>
</gene>
<proteinExistence type="predicted"/>
<keyword evidence="2" id="KW-1185">Reference proteome</keyword>
<dbReference type="RefSeq" id="WP_187241205.1">
    <property type="nucleotide sequence ID" value="NZ_BAAAOK010000011.1"/>
</dbReference>